<dbReference type="Pfam" id="PF01909">
    <property type="entry name" value="NTP_transf_2"/>
    <property type="match status" value="1"/>
</dbReference>
<dbReference type="InterPro" id="IPR043519">
    <property type="entry name" value="NT_sf"/>
</dbReference>
<sequence>MTQSQRAPNGLDANGFIVNPCQVEQIAPAYRKLLDALLNQLQTQLGDNLHSVYLYGSVARGEARQYHSDLDLSLIFHHPLTDSELHMLEDIQHNTLQCFDFVTKIDFDPGVLPQVLLAEEEYRWHFWLKHCCCCIYGEDLSLRFAWQKPSLAIAYALNGDLPDFLQQRLVMLNHDNAARVGREVVKKILRTVYTIIAVEHGSWYVSLDDIIVAIRTCSLPCAPEIEAIVGFWQTGQPTQERVAQVIKCDALPIVEWVADVFVPFRSL</sequence>
<dbReference type="InterPro" id="IPR052548">
    <property type="entry name" value="Type_VII_TA_antitoxin"/>
</dbReference>
<keyword evidence="3" id="KW-1185">Reference proteome</keyword>
<name>A0ABZ0Q9V7_9VIBR</name>
<dbReference type="Proteomes" id="UP001304071">
    <property type="component" value="Chromosome 1"/>
</dbReference>
<dbReference type="Gene3D" id="3.30.460.10">
    <property type="entry name" value="Beta Polymerase, domain 2"/>
    <property type="match status" value="1"/>
</dbReference>
<dbReference type="CDD" id="cd05403">
    <property type="entry name" value="NT_KNTase_like"/>
    <property type="match status" value="1"/>
</dbReference>
<reference evidence="2 3" key="1">
    <citation type="submission" date="2023-11" db="EMBL/GenBank/DDBJ databases">
        <title>Plant-associative lifestyle of Vibrio porteresiae and its evolutionary dynamics.</title>
        <authorList>
            <person name="Rameshkumar N."/>
            <person name="Kirti K."/>
        </authorList>
    </citation>
    <scope>NUCLEOTIDE SEQUENCE [LARGE SCALE GENOMIC DNA]</scope>
    <source>
        <strain evidence="2 3">MSSRF30</strain>
    </source>
</reference>
<dbReference type="GO" id="GO:0016779">
    <property type="term" value="F:nucleotidyltransferase activity"/>
    <property type="evidence" value="ECO:0007669"/>
    <property type="project" value="UniProtKB-KW"/>
</dbReference>
<keyword evidence="2" id="KW-0808">Transferase</keyword>
<dbReference type="SUPFAM" id="SSF81301">
    <property type="entry name" value="Nucleotidyltransferase"/>
    <property type="match status" value="1"/>
</dbReference>
<feature type="domain" description="Polymerase nucleotidyl transferase" evidence="1">
    <location>
        <begin position="38"/>
        <end position="108"/>
    </location>
</feature>
<organism evidence="2 3">
    <name type="scientific">Vibrio porteresiae DSM 19223</name>
    <dbReference type="NCBI Taxonomy" id="1123496"/>
    <lineage>
        <taxon>Bacteria</taxon>
        <taxon>Pseudomonadati</taxon>
        <taxon>Pseudomonadota</taxon>
        <taxon>Gammaproteobacteria</taxon>
        <taxon>Vibrionales</taxon>
        <taxon>Vibrionaceae</taxon>
        <taxon>Vibrio</taxon>
    </lineage>
</organism>
<gene>
    <name evidence="2" type="ORF">R8Z52_11335</name>
</gene>
<proteinExistence type="predicted"/>
<dbReference type="PANTHER" id="PTHR33933">
    <property type="entry name" value="NUCLEOTIDYLTRANSFERASE"/>
    <property type="match status" value="1"/>
</dbReference>
<dbReference type="EC" id="2.7.7.-" evidence="2"/>
<keyword evidence="2" id="KW-0548">Nucleotidyltransferase</keyword>
<dbReference type="EMBL" id="CP138203">
    <property type="protein sequence ID" value="WPC72720.1"/>
    <property type="molecule type" value="Genomic_DNA"/>
</dbReference>
<evidence type="ECO:0000259" key="1">
    <source>
        <dbReference type="Pfam" id="PF01909"/>
    </source>
</evidence>
<protein>
    <submittedName>
        <fullName evidence="2">Nucleotidyltransferase domain-containing protein</fullName>
        <ecNumber evidence="2">2.7.7.-</ecNumber>
    </submittedName>
</protein>
<evidence type="ECO:0000313" key="2">
    <source>
        <dbReference type="EMBL" id="WPC72720.1"/>
    </source>
</evidence>
<accession>A0ABZ0Q9V7</accession>
<evidence type="ECO:0000313" key="3">
    <source>
        <dbReference type="Proteomes" id="UP001304071"/>
    </source>
</evidence>
<dbReference type="RefSeq" id="WP_261892391.1">
    <property type="nucleotide sequence ID" value="NZ_AP024895.1"/>
</dbReference>
<dbReference type="PANTHER" id="PTHR33933:SF1">
    <property type="entry name" value="PROTEIN ADENYLYLTRANSFERASE MNTA-RELATED"/>
    <property type="match status" value="1"/>
</dbReference>
<dbReference type="InterPro" id="IPR002934">
    <property type="entry name" value="Polymerase_NTP_transf_dom"/>
</dbReference>